<dbReference type="EMBL" id="JAPFFF010000002">
    <property type="protein sequence ID" value="KAK8896524.1"/>
    <property type="molecule type" value="Genomic_DNA"/>
</dbReference>
<keyword evidence="2" id="KW-1185">Reference proteome</keyword>
<comment type="caution">
    <text evidence="1">The sequence shown here is derived from an EMBL/GenBank/DDBJ whole genome shotgun (WGS) entry which is preliminary data.</text>
</comment>
<reference evidence="1 2" key="1">
    <citation type="submission" date="2024-04" db="EMBL/GenBank/DDBJ databases">
        <title>Tritrichomonas musculus Genome.</title>
        <authorList>
            <person name="Alves-Ferreira E."/>
            <person name="Grigg M."/>
            <person name="Lorenzi H."/>
            <person name="Galac M."/>
        </authorList>
    </citation>
    <scope>NUCLEOTIDE SEQUENCE [LARGE SCALE GENOMIC DNA]</scope>
    <source>
        <strain evidence="1 2">EAF2021</strain>
    </source>
</reference>
<organism evidence="1 2">
    <name type="scientific">Tritrichomonas musculus</name>
    <dbReference type="NCBI Taxonomy" id="1915356"/>
    <lineage>
        <taxon>Eukaryota</taxon>
        <taxon>Metamonada</taxon>
        <taxon>Parabasalia</taxon>
        <taxon>Tritrichomonadida</taxon>
        <taxon>Tritrichomonadidae</taxon>
        <taxon>Tritrichomonas</taxon>
    </lineage>
</organism>
<sequence length="87" mass="10589">MFGGYEHDPASNYDYVRNFDTLVNLWEELGEFVNKYPNLFTWDEVMEVNQEWSDMRSPLNKKRMVFFNYRMKGDTPESIKMCLRMNQ</sequence>
<evidence type="ECO:0000313" key="1">
    <source>
        <dbReference type="EMBL" id="KAK8896524.1"/>
    </source>
</evidence>
<gene>
    <name evidence="1" type="ORF">M9Y10_014432</name>
</gene>
<evidence type="ECO:0000313" key="2">
    <source>
        <dbReference type="Proteomes" id="UP001470230"/>
    </source>
</evidence>
<protein>
    <submittedName>
        <fullName evidence="1">Uncharacterized protein</fullName>
    </submittedName>
</protein>
<proteinExistence type="predicted"/>
<accession>A0ABR2KZL1</accession>
<name>A0ABR2KZL1_9EUKA</name>
<dbReference type="Proteomes" id="UP001470230">
    <property type="component" value="Unassembled WGS sequence"/>
</dbReference>